<dbReference type="AlphaFoldDB" id="G0NMZ5"/>
<proteinExistence type="predicted"/>
<organism evidence="3">
    <name type="scientific">Caenorhabditis brenneri</name>
    <name type="common">Nematode worm</name>
    <dbReference type="NCBI Taxonomy" id="135651"/>
    <lineage>
        <taxon>Eukaryota</taxon>
        <taxon>Metazoa</taxon>
        <taxon>Ecdysozoa</taxon>
        <taxon>Nematoda</taxon>
        <taxon>Chromadorea</taxon>
        <taxon>Rhabditida</taxon>
        <taxon>Rhabditina</taxon>
        <taxon>Rhabditomorpha</taxon>
        <taxon>Rhabditoidea</taxon>
        <taxon>Rhabditidae</taxon>
        <taxon>Peloderinae</taxon>
        <taxon>Caenorhabditis</taxon>
    </lineage>
</organism>
<accession>G0NMZ5</accession>
<feature type="transmembrane region" description="Helical" evidence="1">
    <location>
        <begin position="12"/>
        <end position="36"/>
    </location>
</feature>
<dbReference type="Pfam" id="PF06653">
    <property type="entry name" value="Claudin_3"/>
    <property type="match status" value="1"/>
</dbReference>
<feature type="transmembrane region" description="Helical" evidence="1">
    <location>
        <begin position="66"/>
        <end position="89"/>
    </location>
</feature>
<dbReference type="HOGENOM" id="CLU_119689_0_0_1"/>
<feature type="transmembrane region" description="Helical" evidence="1">
    <location>
        <begin position="101"/>
        <end position="126"/>
    </location>
</feature>
<name>G0NMZ5_CAEBE</name>
<gene>
    <name evidence="2" type="ORF">CAEBREN_06547</name>
</gene>
<protein>
    <submittedName>
        <fullName evidence="2">Uncharacterized protein</fullName>
    </submittedName>
</protein>
<dbReference type="EMBL" id="GL379912">
    <property type="protein sequence ID" value="EGT34301.1"/>
    <property type="molecule type" value="Genomic_DNA"/>
</dbReference>
<dbReference type="InterPro" id="IPR009545">
    <property type="entry name" value="Claudin-like"/>
</dbReference>
<sequence length="164" mass="18652">MELEMIDVKVYILGFTILIAFIFYSVGIFTPTWIIVKNAELSIVFEFRGVISFNSAEPGWLSAGRWLMSFSFISFILMIIFYLIAFFQVKNNGCPHKYRIWFYSISVCSAIILILTPTAITLIGINGSYGFLTLGFTVWLYMTSMMLTVASLGISGYIAYKECR</sequence>
<dbReference type="OMA" id="FVHKECK"/>
<dbReference type="Proteomes" id="UP000008068">
    <property type="component" value="Unassembled WGS sequence"/>
</dbReference>
<evidence type="ECO:0000313" key="2">
    <source>
        <dbReference type="EMBL" id="EGT34301.1"/>
    </source>
</evidence>
<feature type="transmembrane region" description="Helical" evidence="1">
    <location>
        <begin position="138"/>
        <end position="160"/>
    </location>
</feature>
<evidence type="ECO:0000256" key="1">
    <source>
        <dbReference type="SAM" id="Phobius"/>
    </source>
</evidence>
<evidence type="ECO:0000313" key="3">
    <source>
        <dbReference type="Proteomes" id="UP000008068"/>
    </source>
</evidence>
<keyword evidence="3" id="KW-1185">Reference proteome</keyword>
<reference evidence="3" key="1">
    <citation type="submission" date="2011-07" db="EMBL/GenBank/DDBJ databases">
        <authorList>
            <consortium name="Caenorhabditis brenneri Sequencing and Analysis Consortium"/>
            <person name="Wilson R.K."/>
        </authorList>
    </citation>
    <scope>NUCLEOTIDE SEQUENCE [LARGE SCALE GENOMIC DNA]</scope>
    <source>
        <strain evidence="3">PB2801</strain>
    </source>
</reference>
<dbReference type="PANTHER" id="PTHR34151:SF1">
    <property type="entry name" value="CASP-LIKE PROTEIN-RELATED"/>
    <property type="match status" value="1"/>
</dbReference>
<dbReference type="InParanoid" id="G0NMZ5"/>
<keyword evidence="1" id="KW-0472">Membrane</keyword>
<dbReference type="PANTHER" id="PTHR34151">
    <property type="entry name" value="PROTEIN CBG24195"/>
    <property type="match status" value="1"/>
</dbReference>
<keyword evidence="1" id="KW-1133">Transmembrane helix</keyword>
<keyword evidence="1" id="KW-0812">Transmembrane</keyword>